<organism evidence="1 2">
    <name type="scientific">Fusarium oxysporum f. sp. narcissi</name>
    <dbReference type="NCBI Taxonomy" id="451672"/>
    <lineage>
        <taxon>Eukaryota</taxon>
        <taxon>Fungi</taxon>
        <taxon>Dikarya</taxon>
        <taxon>Ascomycota</taxon>
        <taxon>Pezizomycotina</taxon>
        <taxon>Sordariomycetes</taxon>
        <taxon>Hypocreomycetidae</taxon>
        <taxon>Hypocreales</taxon>
        <taxon>Nectriaceae</taxon>
        <taxon>Fusarium</taxon>
        <taxon>Fusarium oxysporum species complex</taxon>
    </lineage>
</organism>
<dbReference type="AlphaFoldDB" id="A0A4Q2W5Z7"/>
<proteinExistence type="predicted"/>
<protein>
    <submittedName>
        <fullName evidence="1">Uncharacterized protein</fullName>
    </submittedName>
</protein>
<name>A0A4Q2W5Z7_FUSOX</name>
<reference evidence="1 2" key="1">
    <citation type="submission" date="2016-12" db="EMBL/GenBank/DDBJ databases">
        <title>Draft genome sequence of Fusarium oxysporum causing rot on Narcissus.</title>
        <authorList>
            <person name="Armitage A.D."/>
            <person name="Taylor A."/>
            <person name="Clarkson J.P."/>
            <person name="Harrison R.J."/>
            <person name="Jackson A.C."/>
        </authorList>
    </citation>
    <scope>NUCLEOTIDE SEQUENCE [LARGE SCALE GENOMIC DNA]</scope>
    <source>
        <strain evidence="1 2">N139</strain>
    </source>
</reference>
<sequence>MVAFRLPPTPGLGMDSLSILSKIIEVAVDECSKCGLTVITAKRQKQLQPPSSRSCIGQ</sequence>
<dbReference type="EMBL" id="MQTW01000011">
    <property type="protein sequence ID" value="RYC94603.1"/>
    <property type="molecule type" value="Genomic_DNA"/>
</dbReference>
<evidence type="ECO:0000313" key="1">
    <source>
        <dbReference type="EMBL" id="RYC94603.1"/>
    </source>
</evidence>
<comment type="caution">
    <text evidence="1">The sequence shown here is derived from an EMBL/GenBank/DDBJ whole genome shotgun (WGS) entry which is preliminary data.</text>
</comment>
<accession>A0A4Q2W5Z7</accession>
<evidence type="ECO:0000313" key="2">
    <source>
        <dbReference type="Proteomes" id="UP000290540"/>
    </source>
</evidence>
<dbReference type="Proteomes" id="UP000290540">
    <property type="component" value="Unassembled WGS sequence"/>
</dbReference>
<gene>
    <name evidence="1" type="ORF">BFJ63_vAg2477</name>
</gene>